<evidence type="ECO:0000256" key="7">
    <source>
        <dbReference type="ARBA" id="ARBA00022605"/>
    </source>
</evidence>
<organism evidence="18 19">
    <name type="scientific">Nonlabens spongiae</name>
    <dbReference type="NCBI Taxonomy" id="331648"/>
    <lineage>
        <taxon>Bacteria</taxon>
        <taxon>Pseudomonadati</taxon>
        <taxon>Bacteroidota</taxon>
        <taxon>Flavobacteriia</taxon>
        <taxon>Flavobacteriales</taxon>
        <taxon>Flavobacteriaceae</taxon>
        <taxon>Nonlabens</taxon>
    </lineage>
</organism>
<comment type="pathway">
    <text evidence="2 15">Amino-acid biosynthesis; L-lysine biosynthesis via DAP pathway; (S)-tetrahydrodipicolinate from L-aspartate: step 2/4.</text>
</comment>
<keyword evidence="11 15" id="KW-0560">Oxidoreductase</keyword>
<dbReference type="GO" id="GO:0009089">
    <property type="term" value="P:lysine biosynthetic process via diaminopimelate"/>
    <property type="evidence" value="ECO:0007669"/>
    <property type="project" value="UniProtKB-UniRule"/>
</dbReference>
<dbReference type="InterPro" id="IPR012280">
    <property type="entry name" value="Semialdhyde_DH_dimer_dom"/>
</dbReference>
<feature type="binding site" evidence="15">
    <location>
        <position position="153"/>
    </location>
    <ligand>
        <name>substrate</name>
    </ligand>
</feature>
<dbReference type="InterPro" id="IPR012080">
    <property type="entry name" value="Asp_semialdehyde_DH"/>
</dbReference>
<dbReference type="SUPFAM" id="SSF51735">
    <property type="entry name" value="NAD(P)-binding Rossmann-fold domains"/>
    <property type="match status" value="1"/>
</dbReference>
<comment type="pathway">
    <text evidence="3 15">Amino-acid biosynthesis; L-threonine biosynthesis; L-threonine from L-aspartate: step 2/5.</text>
</comment>
<dbReference type="GO" id="GO:0009097">
    <property type="term" value="P:isoleucine biosynthetic process"/>
    <property type="evidence" value="ECO:0007669"/>
    <property type="project" value="UniProtKB-UniRule"/>
</dbReference>
<evidence type="ECO:0000256" key="14">
    <source>
        <dbReference type="ARBA" id="ARBA00047891"/>
    </source>
</evidence>
<dbReference type="PIRSF" id="PIRSF000148">
    <property type="entry name" value="ASA_dh"/>
    <property type="match status" value="1"/>
</dbReference>
<evidence type="ECO:0000256" key="10">
    <source>
        <dbReference type="ARBA" id="ARBA00022915"/>
    </source>
</evidence>
<keyword evidence="7 15" id="KW-0028">Amino-acid biosynthesis</keyword>
<keyword evidence="8 15" id="KW-0791">Threonine biosynthesis</keyword>
<evidence type="ECO:0000256" key="9">
    <source>
        <dbReference type="ARBA" id="ARBA00022857"/>
    </source>
</evidence>
<dbReference type="PANTHER" id="PTHR46278">
    <property type="entry name" value="DEHYDROGENASE, PUTATIVE-RELATED"/>
    <property type="match status" value="1"/>
</dbReference>
<accession>A0A1W6ML54</accession>
<keyword evidence="19" id="KW-1185">Reference proteome</keyword>
<feature type="domain" description="Semialdehyde dehydrogenase NAD-binding" evidence="17">
    <location>
        <begin position="2"/>
        <end position="117"/>
    </location>
</feature>
<reference evidence="18 19" key="1">
    <citation type="submission" date="2016-11" db="EMBL/GenBank/DDBJ databases">
        <title>Trade-off between light-utilization and light-protection in marine flavobacteria.</title>
        <authorList>
            <person name="Kumagai Y."/>
        </authorList>
    </citation>
    <scope>NUCLEOTIDE SEQUENCE [LARGE SCALE GENOMIC DNA]</scope>
    <source>
        <strain evidence="18 19">JCM 13191</strain>
    </source>
</reference>
<evidence type="ECO:0000256" key="16">
    <source>
        <dbReference type="PIRSR" id="PIRSR000148-1"/>
    </source>
</evidence>
<dbReference type="Proteomes" id="UP000193431">
    <property type="component" value="Chromosome"/>
</dbReference>
<feature type="binding site" evidence="15">
    <location>
        <position position="227"/>
    </location>
    <ligand>
        <name>substrate</name>
    </ligand>
</feature>
<comment type="pathway">
    <text evidence="1 15">Amino-acid biosynthesis; L-methionine biosynthesis via de novo pathway; L-homoserine from L-aspartate: step 2/3.</text>
</comment>
<dbReference type="UniPathway" id="UPA00050">
    <property type="reaction ID" value="UER00463"/>
</dbReference>
<comment type="caution">
    <text evidence="15">Lacks conserved residue(s) required for the propagation of feature annotation.</text>
</comment>
<dbReference type="GO" id="GO:0009088">
    <property type="term" value="P:threonine biosynthetic process"/>
    <property type="evidence" value="ECO:0007669"/>
    <property type="project" value="UniProtKB-UniRule"/>
</dbReference>
<evidence type="ECO:0000256" key="4">
    <source>
        <dbReference type="ARBA" id="ARBA00010584"/>
    </source>
</evidence>
<dbReference type="AlphaFoldDB" id="A0A1W6ML54"/>
<feature type="binding site" evidence="15">
    <location>
        <begin position="37"/>
        <end position="38"/>
    </location>
    <ligand>
        <name>NADP(+)</name>
        <dbReference type="ChEBI" id="CHEBI:58349"/>
    </ligand>
</feature>
<comment type="subunit">
    <text evidence="5 15">Homodimer.</text>
</comment>
<dbReference type="InterPro" id="IPR000534">
    <property type="entry name" value="Semialdehyde_DH_NAD-bd"/>
</dbReference>
<dbReference type="RefSeq" id="WP_085767144.1">
    <property type="nucleotide sequence ID" value="NZ_CP019344.1"/>
</dbReference>
<evidence type="ECO:0000256" key="11">
    <source>
        <dbReference type="ARBA" id="ARBA00023002"/>
    </source>
</evidence>
<keyword evidence="9 15" id="KW-0521">NADP</keyword>
<dbReference type="OrthoDB" id="9805684at2"/>
<dbReference type="NCBIfam" id="NF011456">
    <property type="entry name" value="PRK14874.1"/>
    <property type="match status" value="1"/>
</dbReference>
<dbReference type="HAMAP" id="MF_02121">
    <property type="entry name" value="ASADH"/>
    <property type="match status" value="1"/>
</dbReference>
<proteinExistence type="inferred from homology"/>
<dbReference type="GO" id="GO:0046983">
    <property type="term" value="F:protein dimerization activity"/>
    <property type="evidence" value="ECO:0007669"/>
    <property type="project" value="InterPro"/>
</dbReference>
<dbReference type="GO" id="GO:0051287">
    <property type="term" value="F:NAD binding"/>
    <property type="evidence" value="ECO:0007669"/>
    <property type="project" value="InterPro"/>
</dbReference>
<evidence type="ECO:0000256" key="15">
    <source>
        <dbReference type="HAMAP-Rule" id="MF_02121"/>
    </source>
</evidence>
<dbReference type="SMART" id="SM00859">
    <property type="entry name" value="Semialdhyde_dh"/>
    <property type="match status" value="1"/>
</dbReference>
<evidence type="ECO:0000313" key="18">
    <source>
        <dbReference type="EMBL" id="ARN78341.1"/>
    </source>
</evidence>
<dbReference type="GO" id="GO:0019877">
    <property type="term" value="P:diaminopimelate biosynthetic process"/>
    <property type="evidence" value="ECO:0007669"/>
    <property type="project" value="UniProtKB-UniRule"/>
</dbReference>
<dbReference type="STRING" id="331648.BST97_10265"/>
<dbReference type="CDD" id="cd02316">
    <property type="entry name" value="VcASADH2_like_N"/>
    <property type="match status" value="1"/>
</dbReference>
<evidence type="ECO:0000313" key="19">
    <source>
        <dbReference type="Proteomes" id="UP000193431"/>
    </source>
</evidence>
<dbReference type="InterPro" id="IPR005986">
    <property type="entry name" value="Asp_semialdehyde_DH_beta"/>
</dbReference>
<feature type="binding site" evidence="15">
    <location>
        <position position="97"/>
    </location>
    <ligand>
        <name>phosphate</name>
        <dbReference type="ChEBI" id="CHEBI:43474"/>
    </ligand>
</feature>
<dbReference type="CDD" id="cd18131">
    <property type="entry name" value="ASADH_C_bac_euk_like"/>
    <property type="match status" value="1"/>
</dbReference>
<dbReference type="Pfam" id="PF01118">
    <property type="entry name" value="Semialdhyde_dh"/>
    <property type="match status" value="1"/>
</dbReference>
<dbReference type="PANTHER" id="PTHR46278:SF2">
    <property type="entry name" value="ASPARTATE-SEMIALDEHYDE DEHYDROGENASE"/>
    <property type="match status" value="1"/>
</dbReference>
<dbReference type="Gene3D" id="3.30.360.10">
    <property type="entry name" value="Dihydrodipicolinate Reductase, domain 2"/>
    <property type="match status" value="1"/>
</dbReference>
<feature type="binding site" evidence="15">
    <location>
        <begin position="9"/>
        <end position="12"/>
    </location>
    <ligand>
        <name>NADP(+)</name>
        <dbReference type="ChEBI" id="CHEBI:58349"/>
    </ligand>
</feature>
<sequence>MKIAVVGVTGMVGQVMLKVLEEENLPVTELILVASSKSVGKEIIFKEKALKCVSMEDAIAKKPHIALFSAGGDVSKEFAPKFAEVGTTVIDNSSAFRMDQDKPLVIPEINADQLKPSDKIIANPNCSTIQMVLALSGLHTKYQIKRLVISTYQSITGTGVAAVQQLQNEAAGIKDKMAYPYPIHENALPHCDVFEENGYTKEEMKLVRETQKILGDRSIAVTATAVRIPVMGGHSESVNVEFEQDFEINEVRKILSETAGVTVQDNTDVNLYPMPLTAHGKNDVFVGRIRRDHSQEKTLNMWIVADNLRKGAATNAVQIASYLIANELVTS</sequence>
<evidence type="ECO:0000256" key="2">
    <source>
        <dbReference type="ARBA" id="ARBA00005076"/>
    </source>
</evidence>
<name>A0A1W6ML54_9FLAO</name>
<dbReference type="Gene3D" id="3.40.50.720">
    <property type="entry name" value="NAD(P)-binding Rossmann-like Domain"/>
    <property type="match status" value="1"/>
</dbReference>
<keyword evidence="12 15" id="KW-0457">Lysine biosynthesis</keyword>
<keyword evidence="10 15" id="KW-0220">Diaminopimelate biosynthesis</keyword>
<dbReference type="EC" id="1.2.1.11" evidence="6 15"/>
<feature type="active site" description="Acyl-thioester intermediate" evidence="15 16">
    <location>
        <position position="126"/>
    </location>
</feature>
<comment type="catalytic activity">
    <reaction evidence="14 15">
        <text>L-aspartate 4-semialdehyde + phosphate + NADP(+) = 4-phospho-L-aspartate + NADPH + H(+)</text>
        <dbReference type="Rhea" id="RHEA:24284"/>
        <dbReference type="ChEBI" id="CHEBI:15378"/>
        <dbReference type="ChEBI" id="CHEBI:43474"/>
        <dbReference type="ChEBI" id="CHEBI:57535"/>
        <dbReference type="ChEBI" id="CHEBI:57783"/>
        <dbReference type="ChEBI" id="CHEBI:58349"/>
        <dbReference type="ChEBI" id="CHEBI:537519"/>
        <dbReference type="EC" id="1.2.1.11"/>
    </reaction>
</comment>
<dbReference type="UniPathway" id="UPA00051">
    <property type="reaction ID" value="UER00464"/>
</dbReference>
<evidence type="ECO:0000256" key="5">
    <source>
        <dbReference type="ARBA" id="ARBA00011738"/>
    </source>
</evidence>
<dbReference type="UniPathway" id="UPA00034">
    <property type="reaction ID" value="UER00016"/>
</dbReference>
<evidence type="ECO:0000256" key="1">
    <source>
        <dbReference type="ARBA" id="ARBA00005021"/>
    </source>
</evidence>
<keyword evidence="13 15" id="KW-0486">Methionine biosynthesis</keyword>
<evidence type="ECO:0000256" key="3">
    <source>
        <dbReference type="ARBA" id="ARBA00005097"/>
    </source>
</evidence>
<dbReference type="GO" id="GO:0071266">
    <property type="term" value="P:'de novo' L-methionine biosynthetic process"/>
    <property type="evidence" value="ECO:0007669"/>
    <property type="project" value="UniProtKB-UniRule"/>
</dbReference>
<dbReference type="GO" id="GO:0004073">
    <property type="term" value="F:aspartate-semialdehyde dehydrogenase activity"/>
    <property type="evidence" value="ECO:0007669"/>
    <property type="project" value="UniProtKB-UniRule"/>
</dbReference>
<dbReference type="Pfam" id="PF02774">
    <property type="entry name" value="Semialdhyde_dhC"/>
    <property type="match status" value="1"/>
</dbReference>
<evidence type="ECO:0000259" key="17">
    <source>
        <dbReference type="SMART" id="SM00859"/>
    </source>
</evidence>
<protein>
    <recommendedName>
        <fullName evidence="6 15">Aspartate-semialdehyde dehydrogenase</fullName>
        <shortName evidence="15">ASA dehydrogenase</shortName>
        <shortName evidence="15">ASADH</shortName>
        <ecNumber evidence="6 15">1.2.1.11</ecNumber>
    </recommendedName>
    <alternativeName>
        <fullName evidence="15">Aspartate-beta-semialdehyde dehydrogenase</fullName>
    </alternativeName>
</protein>
<dbReference type="SUPFAM" id="SSF55347">
    <property type="entry name" value="Glyceraldehyde-3-phosphate dehydrogenase-like, C-terminal domain"/>
    <property type="match status" value="1"/>
</dbReference>
<evidence type="ECO:0000256" key="13">
    <source>
        <dbReference type="ARBA" id="ARBA00023167"/>
    </source>
</evidence>
<feature type="binding site" evidence="15">
    <location>
        <position position="307"/>
    </location>
    <ligand>
        <name>NADP(+)</name>
        <dbReference type="ChEBI" id="CHEBI:58349"/>
    </ligand>
</feature>
<evidence type="ECO:0000256" key="6">
    <source>
        <dbReference type="ARBA" id="ARBA00013120"/>
    </source>
</evidence>
<dbReference type="NCBIfam" id="TIGR01296">
    <property type="entry name" value="asd_B"/>
    <property type="match status" value="1"/>
</dbReference>
<dbReference type="InterPro" id="IPR036291">
    <property type="entry name" value="NAD(P)-bd_dom_sf"/>
</dbReference>
<evidence type="ECO:0000256" key="8">
    <source>
        <dbReference type="ARBA" id="ARBA00022697"/>
    </source>
</evidence>
<dbReference type="EMBL" id="CP019344">
    <property type="protein sequence ID" value="ARN78341.1"/>
    <property type="molecule type" value="Genomic_DNA"/>
</dbReference>
<dbReference type="GO" id="GO:0050661">
    <property type="term" value="F:NADP binding"/>
    <property type="evidence" value="ECO:0007669"/>
    <property type="project" value="UniProtKB-UniRule"/>
</dbReference>
<comment type="function">
    <text evidence="15">Catalyzes the NADPH-dependent formation of L-aspartate-semialdehyde (L-ASA) by the reductive dephosphorylation of L-aspartyl-4-phosphate.</text>
</comment>
<evidence type="ECO:0000256" key="12">
    <source>
        <dbReference type="ARBA" id="ARBA00023154"/>
    </source>
</evidence>
<comment type="similarity">
    <text evidence="4 15">Belongs to the aspartate-semialdehyde dehydrogenase family.</text>
</comment>
<feature type="active site" description="Proton acceptor" evidence="15 16">
    <location>
        <position position="234"/>
    </location>
</feature>
<gene>
    <name evidence="15" type="primary">asd</name>
    <name evidence="18" type="ORF">BST97_10265</name>
</gene>